<dbReference type="InterPro" id="IPR050101">
    <property type="entry name" value="CinA"/>
</dbReference>
<dbReference type="InterPro" id="IPR036425">
    <property type="entry name" value="MoaB/Mog-like_dom_sf"/>
</dbReference>
<dbReference type="EMBL" id="FAXN01000059">
    <property type="protein sequence ID" value="CUV66045.1"/>
    <property type="molecule type" value="Genomic_DNA"/>
</dbReference>
<organism evidence="2">
    <name type="scientific">Sulfurovum sp. enrichment culture clone C5</name>
    <dbReference type="NCBI Taxonomy" id="497650"/>
    <lineage>
        <taxon>Bacteria</taxon>
        <taxon>Pseudomonadati</taxon>
        <taxon>Campylobacterota</taxon>
        <taxon>Epsilonproteobacteria</taxon>
        <taxon>Campylobacterales</taxon>
        <taxon>Sulfurovaceae</taxon>
        <taxon>Sulfurovum</taxon>
        <taxon>environmental samples</taxon>
    </lineage>
</organism>
<dbReference type="AlphaFoldDB" id="A0A0S4XP80"/>
<proteinExistence type="predicted"/>
<dbReference type="InterPro" id="IPR001453">
    <property type="entry name" value="MoaB/Mog_dom"/>
</dbReference>
<accession>A0A0S4XP80</accession>
<dbReference type="SUPFAM" id="SSF53218">
    <property type="entry name" value="Molybdenum cofactor biosynthesis proteins"/>
    <property type="match status" value="1"/>
</dbReference>
<dbReference type="Pfam" id="PF00994">
    <property type="entry name" value="MoCF_biosynth"/>
    <property type="match status" value="1"/>
</dbReference>
<dbReference type="SMART" id="SM00852">
    <property type="entry name" value="MoCF_biosynth"/>
    <property type="match status" value="1"/>
</dbReference>
<protein>
    <submittedName>
        <fullName evidence="2">Molybdenum cofactor biosynthesis protein</fullName>
    </submittedName>
</protein>
<name>A0A0S4XP80_9BACT</name>
<gene>
    <name evidence="2" type="ORF">BN3087_570017</name>
</gene>
<dbReference type="PANTHER" id="PTHR13939:SF0">
    <property type="entry name" value="NMN AMIDOHYDROLASE-LIKE PROTEIN YFAY"/>
    <property type="match status" value="1"/>
</dbReference>
<evidence type="ECO:0000259" key="1">
    <source>
        <dbReference type="SMART" id="SM00852"/>
    </source>
</evidence>
<dbReference type="Gene3D" id="3.40.980.10">
    <property type="entry name" value="MoaB/Mog-like domain"/>
    <property type="match status" value="1"/>
</dbReference>
<feature type="domain" description="MoaB/Mog" evidence="1">
    <location>
        <begin position="4"/>
        <end position="166"/>
    </location>
</feature>
<evidence type="ECO:0000313" key="2">
    <source>
        <dbReference type="EMBL" id="CUV66045.1"/>
    </source>
</evidence>
<dbReference type="PANTHER" id="PTHR13939">
    <property type="entry name" value="NICOTINAMIDE-NUCLEOTIDE AMIDOHYDROLASE PNCC"/>
    <property type="match status" value="1"/>
</dbReference>
<sequence length="246" mass="28130">MEFYALIIGTEILNKRREDKHFKFLSSQLAKYGHTLKASLVIYDDPSLIVSTLKWLDSLPKAKVFCFGGIGSTPDDYTRQAAADALRDGVLYVNEEAKKIILDTLGERAYPHAINMANLPKDSQIIENHFNKMPAFSIDDRFFFMPGFPEMSHQMVLDILPKLNITKRKIYRHTLTALCKESELIPIMQILPNSIELSSLPKIYSDGPRVALSISSGNKEDADFYFDKFTKYLDNNDIKYALEDKY</sequence>
<reference evidence="2" key="1">
    <citation type="submission" date="2015-11" db="EMBL/GenBank/DDBJ databases">
        <authorList>
            <person name="Zhang Y."/>
            <person name="Guo Z."/>
        </authorList>
    </citation>
    <scope>NUCLEOTIDE SEQUENCE</scope>
    <source>
        <strain evidence="2">BN30871</strain>
    </source>
</reference>